<dbReference type="EMBL" id="CP133622">
    <property type="protein sequence ID" value="WMV55547.1"/>
    <property type="molecule type" value="Genomic_DNA"/>
</dbReference>
<dbReference type="PANTHER" id="PTHR34427:SF10">
    <property type="entry name" value="DUF4283 DOMAIN-CONTAINING PROTEIN"/>
    <property type="match status" value="1"/>
</dbReference>
<organism evidence="2 3">
    <name type="scientific">Solanum verrucosum</name>
    <dbReference type="NCBI Taxonomy" id="315347"/>
    <lineage>
        <taxon>Eukaryota</taxon>
        <taxon>Viridiplantae</taxon>
        <taxon>Streptophyta</taxon>
        <taxon>Embryophyta</taxon>
        <taxon>Tracheophyta</taxon>
        <taxon>Spermatophyta</taxon>
        <taxon>Magnoliopsida</taxon>
        <taxon>eudicotyledons</taxon>
        <taxon>Gunneridae</taxon>
        <taxon>Pentapetalae</taxon>
        <taxon>asterids</taxon>
        <taxon>lamiids</taxon>
        <taxon>Solanales</taxon>
        <taxon>Solanaceae</taxon>
        <taxon>Solanoideae</taxon>
        <taxon>Solaneae</taxon>
        <taxon>Solanum</taxon>
    </lineage>
</organism>
<name>A0AAF0ZWZ7_SOLVR</name>
<sequence length="223" mass="24971">MPFCPFSMLDVQFNTLFESVNALQDWVKVMQGSHSSMVSSICRMITLQDEMQSDSTALDTPDISVPKGQKWPSLFPRSHVHRLQQHRLSSGDRRPATKSSMQQPPVDQQAAATQQPTFPVSTQPGASREQIIDHFPLPPTTIGDHCGGWVETEEETSIRNHLKWARLRICGDGSNIPREIKIENGGLVFTMQIWVETPAKVEAGEDKQNRSFNPLVGSNNFCL</sequence>
<dbReference type="AlphaFoldDB" id="A0AAF0ZWZ7"/>
<keyword evidence="3" id="KW-1185">Reference proteome</keyword>
<dbReference type="PANTHER" id="PTHR34427">
    <property type="entry name" value="DUF4283 DOMAIN PROTEIN"/>
    <property type="match status" value="1"/>
</dbReference>
<evidence type="ECO:0000313" key="3">
    <source>
        <dbReference type="Proteomes" id="UP001234989"/>
    </source>
</evidence>
<feature type="compositionally biased region" description="Low complexity" evidence="1">
    <location>
        <begin position="102"/>
        <end position="116"/>
    </location>
</feature>
<gene>
    <name evidence="2" type="ORF">MTR67_048932</name>
</gene>
<reference evidence="2" key="1">
    <citation type="submission" date="2023-08" db="EMBL/GenBank/DDBJ databases">
        <title>A de novo genome assembly of Solanum verrucosum Schlechtendal, a Mexican diploid species geographically isolated from the other diploid A-genome species in potato relatives.</title>
        <authorList>
            <person name="Hosaka K."/>
        </authorList>
    </citation>
    <scope>NUCLEOTIDE SEQUENCE</scope>
    <source>
        <tissue evidence="2">Young leaves</tissue>
    </source>
</reference>
<protein>
    <submittedName>
        <fullName evidence="2">Uncharacterized protein</fullName>
    </submittedName>
</protein>
<evidence type="ECO:0000313" key="2">
    <source>
        <dbReference type="EMBL" id="WMV55547.1"/>
    </source>
</evidence>
<dbReference type="Proteomes" id="UP001234989">
    <property type="component" value="Chromosome 11"/>
</dbReference>
<feature type="region of interest" description="Disordered" evidence="1">
    <location>
        <begin position="82"/>
        <end position="127"/>
    </location>
</feature>
<proteinExistence type="predicted"/>
<accession>A0AAF0ZWZ7</accession>
<evidence type="ECO:0000256" key="1">
    <source>
        <dbReference type="SAM" id="MobiDB-lite"/>
    </source>
</evidence>